<dbReference type="InterPro" id="IPR019734">
    <property type="entry name" value="TPR_rpt"/>
</dbReference>
<name>A0A015M500_RHIIW</name>
<dbReference type="Gene3D" id="1.25.40.10">
    <property type="entry name" value="Tetratricopeptide repeat domain"/>
    <property type="match status" value="1"/>
</dbReference>
<comment type="caution">
    <text evidence="1">The sequence shown here is derived from an EMBL/GenBank/DDBJ whole genome shotgun (WGS) entry which is preliminary data.</text>
</comment>
<dbReference type="Proteomes" id="UP000022910">
    <property type="component" value="Unassembled WGS sequence"/>
</dbReference>
<dbReference type="OrthoDB" id="1872379at2759"/>
<sequence>MEDNSNSMVAFKKCIELDPKNDLEKMYLKESSNYLTQISNIDYNSKCLPNYHNLIANISEFANINYDESLLLMRCKIYIELKKYEDAVLDLDRLFELNDDISFAYLLQKYSDFWLYMCKSYIINYYTQLGITNNFDLYMYRGRHIKI</sequence>
<keyword evidence="2" id="KW-1185">Reference proteome</keyword>
<evidence type="ECO:0000313" key="2">
    <source>
        <dbReference type="Proteomes" id="UP000022910"/>
    </source>
</evidence>
<evidence type="ECO:0008006" key="3">
    <source>
        <dbReference type="Google" id="ProtNLM"/>
    </source>
</evidence>
<dbReference type="AlphaFoldDB" id="A0A015M500"/>
<protein>
    <recommendedName>
        <fullName evidence="3">TPR-like protein</fullName>
    </recommendedName>
</protein>
<dbReference type="InterPro" id="IPR011990">
    <property type="entry name" value="TPR-like_helical_dom_sf"/>
</dbReference>
<gene>
    <name evidence="1" type="ORF">RirG_166520</name>
</gene>
<organism evidence="1 2">
    <name type="scientific">Rhizophagus irregularis (strain DAOM 197198w)</name>
    <name type="common">Glomus intraradices</name>
    <dbReference type="NCBI Taxonomy" id="1432141"/>
    <lineage>
        <taxon>Eukaryota</taxon>
        <taxon>Fungi</taxon>
        <taxon>Fungi incertae sedis</taxon>
        <taxon>Mucoromycota</taxon>
        <taxon>Glomeromycotina</taxon>
        <taxon>Glomeromycetes</taxon>
        <taxon>Glomerales</taxon>
        <taxon>Glomeraceae</taxon>
        <taxon>Rhizophagus</taxon>
    </lineage>
</organism>
<dbReference type="SUPFAM" id="SSF48452">
    <property type="entry name" value="TPR-like"/>
    <property type="match status" value="1"/>
</dbReference>
<dbReference type="HOGENOM" id="CLU_1769133_0_0_1"/>
<reference evidence="1 2" key="1">
    <citation type="submission" date="2014-02" db="EMBL/GenBank/DDBJ databases">
        <title>Single nucleus genome sequencing reveals high similarity among nuclei of an endomycorrhizal fungus.</title>
        <authorList>
            <person name="Lin K."/>
            <person name="Geurts R."/>
            <person name="Zhang Z."/>
            <person name="Limpens E."/>
            <person name="Saunders D.G."/>
            <person name="Mu D."/>
            <person name="Pang E."/>
            <person name="Cao H."/>
            <person name="Cha H."/>
            <person name="Lin T."/>
            <person name="Zhou Q."/>
            <person name="Shang Y."/>
            <person name="Li Y."/>
            <person name="Ivanov S."/>
            <person name="Sharma T."/>
            <person name="Velzen R.V."/>
            <person name="Ruijter N.D."/>
            <person name="Aanen D.K."/>
            <person name="Win J."/>
            <person name="Kamoun S."/>
            <person name="Bisseling T."/>
            <person name="Huang S."/>
        </authorList>
    </citation>
    <scope>NUCLEOTIDE SEQUENCE [LARGE SCALE GENOMIC DNA]</scope>
    <source>
        <strain evidence="2">DAOM197198w</strain>
    </source>
</reference>
<evidence type="ECO:0000313" key="1">
    <source>
        <dbReference type="EMBL" id="EXX61933.1"/>
    </source>
</evidence>
<accession>A0A015M500</accession>
<proteinExistence type="predicted"/>
<dbReference type="Pfam" id="PF13181">
    <property type="entry name" value="TPR_8"/>
    <property type="match status" value="1"/>
</dbReference>
<dbReference type="EMBL" id="JEMT01024950">
    <property type="protein sequence ID" value="EXX61933.1"/>
    <property type="molecule type" value="Genomic_DNA"/>
</dbReference>